<reference evidence="4" key="1">
    <citation type="journal article" date="2019" name="Int. J. Syst. Evol. Microbiol.">
        <title>The Global Catalogue of Microorganisms (GCM) 10K type strain sequencing project: providing services to taxonomists for standard genome sequencing and annotation.</title>
        <authorList>
            <consortium name="The Broad Institute Genomics Platform"/>
            <consortium name="The Broad Institute Genome Sequencing Center for Infectious Disease"/>
            <person name="Wu L."/>
            <person name="Ma J."/>
        </authorList>
    </citation>
    <scope>NUCLEOTIDE SEQUENCE [LARGE SCALE GENOMIC DNA]</scope>
    <source>
        <strain evidence="4">JCM 17925</strain>
    </source>
</reference>
<evidence type="ECO:0000256" key="1">
    <source>
        <dbReference type="SAM" id="MobiDB-lite"/>
    </source>
</evidence>
<accession>A0ABP8L0X2</accession>
<dbReference type="InterPro" id="IPR052754">
    <property type="entry name" value="NTPase_KAP_P-loop"/>
</dbReference>
<feature type="domain" description="KAP NTPase" evidence="2">
    <location>
        <begin position="16"/>
        <end position="381"/>
    </location>
</feature>
<proteinExistence type="predicted"/>
<dbReference type="InterPro" id="IPR049673">
    <property type="entry name" value="QatA"/>
</dbReference>
<organism evidence="3 4">
    <name type="scientific">Nibrella viscosa</name>
    <dbReference type="NCBI Taxonomy" id="1084524"/>
    <lineage>
        <taxon>Bacteria</taxon>
        <taxon>Pseudomonadati</taxon>
        <taxon>Bacteroidota</taxon>
        <taxon>Cytophagia</taxon>
        <taxon>Cytophagales</taxon>
        <taxon>Spirosomataceae</taxon>
        <taxon>Nibrella</taxon>
    </lineage>
</organism>
<gene>
    <name evidence="3" type="ORF">GCM10023187_53940</name>
</gene>
<comment type="caution">
    <text evidence="3">The sequence shown here is derived from an EMBL/GenBank/DDBJ whole genome shotgun (WGS) entry which is preliminary data.</text>
</comment>
<dbReference type="Pfam" id="PF07693">
    <property type="entry name" value="KAP_NTPase"/>
    <property type="match status" value="1"/>
</dbReference>
<dbReference type="PANTHER" id="PTHR22674:SF6">
    <property type="entry name" value="NTPASE KAP FAMILY P-LOOP DOMAIN-CONTAINING PROTEIN 1"/>
    <property type="match status" value="1"/>
</dbReference>
<evidence type="ECO:0000259" key="2">
    <source>
        <dbReference type="Pfam" id="PF07693"/>
    </source>
</evidence>
<protein>
    <submittedName>
        <fullName evidence="3">KAP family P-loop domain protein</fullName>
    </submittedName>
</protein>
<dbReference type="PANTHER" id="PTHR22674">
    <property type="entry name" value="NTPASE, KAP FAMILY P-LOOP DOMAIN-CONTAINING 1"/>
    <property type="match status" value="1"/>
</dbReference>
<dbReference type="InterPro" id="IPR011646">
    <property type="entry name" value="KAP_P-loop"/>
</dbReference>
<dbReference type="InterPro" id="IPR027417">
    <property type="entry name" value="P-loop_NTPase"/>
</dbReference>
<dbReference type="Gene3D" id="3.40.50.300">
    <property type="entry name" value="P-loop containing nucleotide triphosphate hydrolases"/>
    <property type="match status" value="1"/>
</dbReference>
<dbReference type="Proteomes" id="UP001500936">
    <property type="component" value="Unassembled WGS sequence"/>
</dbReference>
<dbReference type="NCBIfam" id="NF041923">
    <property type="entry name" value="QatA"/>
    <property type="match status" value="1"/>
</dbReference>
<dbReference type="RefSeq" id="WP_345271174.1">
    <property type="nucleotide sequence ID" value="NZ_BAABHB010000018.1"/>
</dbReference>
<evidence type="ECO:0000313" key="3">
    <source>
        <dbReference type="EMBL" id="GAA4419533.1"/>
    </source>
</evidence>
<dbReference type="EMBL" id="BAABHB010000018">
    <property type="protein sequence ID" value="GAA4419533.1"/>
    <property type="molecule type" value="Genomic_DNA"/>
</dbReference>
<evidence type="ECO:0000313" key="4">
    <source>
        <dbReference type="Proteomes" id="UP001500936"/>
    </source>
</evidence>
<name>A0ABP8L0X2_9BACT</name>
<dbReference type="SUPFAM" id="SSF52540">
    <property type="entry name" value="P-loop containing nucleoside triphosphate hydrolases"/>
    <property type="match status" value="1"/>
</dbReference>
<keyword evidence="4" id="KW-1185">Reference proteome</keyword>
<sequence length="636" mass="71814">MWNDKETAIDLLGHRRIAQTIVEIIREEELRPLTIGIHGNWGAGKTSVLSLIEAEFAADEKTLCFTFNGWLYEGYQDTKSALMEAVVHQLMAKRSVSTQVVDLGKSLLKRINWLKTAKVAGSLALNVATGFSWAAIAGLPELLSITKTVLGKKEDKDSATSIDVLEAAKDDEWLKPEEATVPAQIQAFRNELKQLIKASTVERLVILVDDLDRCLPAAVIDVLEAIKLFLFVEGTVFVIAADEQMIEYAVRRHFPELPVSQAEYTKHYLEKLIQIPIRVPSLNQLQTQNYIRFLLLQNFLLPDKQLITEICTAFETSRQTPYDNKELSFEFVASQLTFPCHDLQPVLRIADQLGSTLAKELRGNPRNIKRFLNTLFLRHRVAKIYGLEQRVELRVLAKLMLIERFYPETYEQIVNEVVEAEDGRSPLVLGLEEKDENEEQKSKAGKRKGIASENTSEEELREWGKLEPPLSTLDLKPYIFISRERAVSFKASDDLPHALVPVYEALVGGHRIAIAKYEPELRALDPTQARQLFNALKKLVLKSGNWRTLPKPLEGLFYLVQRQPSLELPLVELISSVAVTDLGIGVISNLTSIKTPEGKKAIKILYENIEQNPDADSKVKELIKQLIPTLPDGNFH</sequence>
<feature type="region of interest" description="Disordered" evidence="1">
    <location>
        <begin position="429"/>
        <end position="463"/>
    </location>
</feature>